<dbReference type="SUPFAM" id="SSF48619">
    <property type="entry name" value="Phospholipase A2, PLA2"/>
    <property type="match status" value="1"/>
</dbReference>
<dbReference type="InterPro" id="IPR033113">
    <property type="entry name" value="PLA2_histidine"/>
</dbReference>
<proteinExistence type="predicted"/>
<evidence type="ECO:0000313" key="4">
    <source>
        <dbReference type="Proteomes" id="UP001478862"/>
    </source>
</evidence>
<dbReference type="Proteomes" id="UP001478862">
    <property type="component" value="Unassembled WGS sequence"/>
</dbReference>
<dbReference type="InterPro" id="IPR036444">
    <property type="entry name" value="PLipase_A2_dom_sf"/>
</dbReference>
<comment type="caution">
    <text evidence="3">The sequence shown here is derived from an EMBL/GenBank/DDBJ whole genome shotgun (WGS) entry which is preliminary data.</text>
</comment>
<comment type="subcellular location">
    <subcellularLocation>
        <location evidence="1">Secreted</location>
    </subcellularLocation>
</comment>
<dbReference type="RefSeq" id="WP_349661677.1">
    <property type="nucleotide sequence ID" value="NZ_JBEGDG010000024.1"/>
</dbReference>
<sequence>MKRYNPFDFDVDSIEVLDGLKFDTLSPKQDVVTAKAIDLKINEKMGIRYITRYFNGNVEDTSDFITGYLVNETTEGDSTVIHQIIFREANDTIVSIIENSVTEEVFAANKEQESSFKEEYNYDENYYPGQLLEQINTEGVVDGCLAGGYIYCGGNCGGYPACESSVKGINALDNCCKTHDCCYKYNGVDKYPHCMCDQRLCDCSQASGVTWVDRFQVQAVMCFVYFLQTYKYLK</sequence>
<evidence type="ECO:0000256" key="1">
    <source>
        <dbReference type="ARBA" id="ARBA00004613"/>
    </source>
</evidence>
<dbReference type="EMBL" id="JBEGDG010000024">
    <property type="protein sequence ID" value="MEQ6357314.1"/>
    <property type="molecule type" value="Genomic_DNA"/>
</dbReference>
<protein>
    <recommendedName>
        <fullName evidence="5">Phospholipase A(2)</fullName>
    </recommendedName>
</protein>
<dbReference type="Gene3D" id="1.20.90.10">
    <property type="entry name" value="Phospholipase A2 domain"/>
    <property type="match status" value="1"/>
</dbReference>
<gene>
    <name evidence="3" type="ORF">ABNX05_22115</name>
</gene>
<evidence type="ECO:0000313" key="3">
    <source>
        <dbReference type="EMBL" id="MEQ6357314.1"/>
    </source>
</evidence>
<name>A0ABV1N0H1_9BACI</name>
<keyword evidence="2" id="KW-0964">Secreted</keyword>
<dbReference type="PROSITE" id="PS00118">
    <property type="entry name" value="PA2_HIS"/>
    <property type="match status" value="1"/>
</dbReference>
<accession>A0ABV1N0H1</accession>
<keyword evidence="4" id="KW-1185">Reference proteome</keyword>
<reference evidence="3 4" key="1">
    <citation type="submission" date="2024-06" db="EMBL/GenBank/DDBJ databases">
        <title>Lysinibacillus zambalefons sp. nov., a Novel Firmicute Isolated from the Poon Bato Zambales Hyperalkaline Spring.</title>
        <authorList>
            <person name="Aja J.A."/>
            <person name="Lazaro J.E.H."/>
            <person name="Llorin L.D."/>
            <person name="Lim K.R."/>
            <person name="Teodosio J."/>
            <person name="Dalisay D.S."/>
        </authorList>
    </citation>
    <scope>NUCLEOTIDE SEQUENCE [LARGE SCALE GENOMIC DNA]</scope>
    <source>
        <strain evidence="3 4">M3</strain>
    </source>
</reference>
<evidence type="ECO:0008006" key="5">
    <source>
        <dbReference type="Google" id="ProtNLM"/>
    </source>
</evidence>
<evidence type="ECO:0000256" key="2">
    <source>
        <dbReference type="ARBA" id="ARBA00022525"/>
    </source>
</evidence>
<organism evidence="3 4">
    <name type="scientific">Lysinibacillus zambalensis</name>
    <dbReference type="NCBI Taxonomy" id="3160866"/>
    <lineage>
        <taxon>Bacteria</taxon>
        <taxon>Bacillati</taxon>
        <taxon>Bacillota</taxon>
        <taxon>Bacilli</taxon>
        <taxon>Bacillales</taxon>
        <taxon>Bacillaceae</taxon>
        <taxon>Lysinibacillus</taxon>
    </lineage>
</organism>